<sequence>MPPANERRNAIDPTDLENSNYFAMASARDLQNEGWLRASPEGTTPTELPLRDLLSSDYDSPFADPYLNTSFEEPETPWGTYVREPNERRRPDSDDAHALPHPEASTLARRPLRELGGTYGGAPPSEELRRVNTEQVLVPSRADNIGDELTAHYRLEAAIRKAFDAALAAFEKTGKASAFKTHTLNAQVVCMAEVRTVDVLTWFRNIPPNLQKAITKLQTYLHKEVYLRHSLAVIEHRDRSIDEYKHKAKYGYETKTMGMEKFTPRFEQQGRLFLRYLDASLQVRVVRMEQALAKERHGTLKWEEGVEGKVYRWIETAEKCLEQKVNAVYLQYVAHRQGSTDSTVQSIDEAAKQQQEEKVKAAFGLTEYKDETKVFHDLVMALKDRRDLLQARRTDVYLLQSHRQERKTADKAAAVALEAGNKDEIASTEFVVRAWEDKEDALVGEMVEKYGEREEWDWVKE</sequence>
<evidence type="ECO:0000256" key="1">
    <source>
        <dbReference type="SAM" id="MobiDB-lite"/>
    </source>
</evidence>
<accession>A0AAN7ZKR7</accession>
<dbReference type="AlphaFoldDB" id="A0AAN7ZKR7"/>
<comment type="caution">
    <text evidence="2">The sequence shown here is derived from an EMBL/GenBank/DDBJ whole genome shotgun (WGS) entry which is preliminary data.</text>
</comment>
<feature type="compositionally biased region" description="Basic and acidic residues" evidence="1">
    <location>
        <begin position="84"/>
        <end position="100"/>
    </location>
</feature>
<reference evidence="2" key="1">
    <citation type="submission" date="2023-08" db="EMBL/GenBank/DDBJ databases">
        <title>Black Yeasts Isolated from many extreme environments.</title>
        <authorList>
            <person name="Coleine C."/>
            <person name="Stajich J.E."/>
            <person name="Selbmann L."/>
        </authorList>
    </citation>
    <scope>NUCLEOTIDE SEQUENCE</scope>
    <source>
        <strain evidence="2">CCFEE 5810</strain>
    </source>
</reference>
<dbReference type="EMBL" id="JAVRQU010000024">
    <property type="protein sequence ID" value="KAK5690576.1"/>
    <property type="molecule type" value="Genomic_DNA"/>
</dbReference>
<evidence type="ECO:0000313" key="3">
    <source>
        <dbReference type="Proteomes" id="UP001310594"/>
    </source>
</evidence>
<dbReference type="Proteomes" id="UP001310594">
    <property type="component" value="Unassembled WGS sequence"/>
</dbReference>
<name>A0AAN7ZKR7_9PEZI</name>
<organism evidence="2 3">
    <name type="scientific">Elasticomyces elasticus</name>
    <dbReference type="NCBI Taxonomy" id="574655"/>
    <lineage>
        <taxon>Eukaryota</taxon>
        <taxon>Fungi</taxon>
        <taxon>Dikarya</taxon>
        <taxon>Ascomycota</taxon>
        <taxon>Pezizomycotina</taxon>
        <taxon>Dothideomycetes</taxon>
        <taxon>Dothideomycetidae</taxon>
        <taxon>Mycosphaerellales</taxon>
        <taxon>Teratosphaeriaceae</taxon>
        <taxon>Elasticomyces</taxon>
    </lineage>
</organism>
<protein>
    <submittedName>
        <fullName evidence="2">Uncharacterized protein</fullName>
    </submittedName>
</protein>
<proteinExistence type="predicted"/>
<gene>
    <name evidence="2" type="ORF">LTR97_012129</name>
</gene>
<feature type="region of interest" description="Disordered" evidence="1">
    <location>
        <begin position="68"/>
        <end position="128"/>
    </location>
</feature>
<evidence type="ECO:0000313" key="2">
    <source>
        <dbReference type="EMBL" id="KAK5690576.1"/>
    </source>
</evidence>